<dbReference type="GO" id="GO:0016787">
    <property type="term" value="F:hydrolase activity"/>
    <property type="evidence" value="ECO:0007669"/>
    <property type="project" value="InterPro"/>
</dbReference>
<keyword evidence="1" id="KW-1133">Transmembrane helix</keyword>
<evidence type="ECO:0000313" key="3">
    <source>
        <dbReference type="EMBL" id="EIT84347.1"/>
    </source>
</evidence>
<dbReference type="Gene3D" id="3.60.21.10">
    <property type="match status" value="1"/>
</dbReference>
<dbReference type="PANTHER" id="PTHR31302">
    <property type="entry name" value="TRANSMEMBRANE PROTEIN WITH METALLOPHOSPHOESTERASE DOMAIN-RELATED"/>
    <property type="match status" value="1"/>
</dbReference>
<dbReference type="InterPro" id="IPR051158">
    <property type="entry name" value="Metallophosphoesterase_sf"/>
</dbReference>
<evidence type="ECO:0000313" key="4">
    <source>
        <dbReference type="Proteomes" id="UP000004080"/>
    </source>
</evidence>
<dbReference type="RefSeq" id="WP_007203315.1">
    <property type="nucleotide sequence ID" value="NZ_AKKV01000036.1"/>
</dbReference>
<dbReference type="STRING" id="1196324.A374_16213"/>
<keyword evidence="1" id="KW-0812">Transmembrane</keyword>
<name>I8AFD7_9BACL</name>
<proteinExistence type="predicted"/>
<accession>I8AFD7</accession>
<dbReference type="Proteomes" id="UP000004080">
    <property type="component" value="Unassembled WGS sequence"/>
</dbReference>
<feature type="transmembrane region" description="Helical" evidence="1">
    <location>
        <begin position="9"/>
        <end position="27"/>
    </location>
</feature>
<dbReference type="SUPFAM" id="SSF56300">
    <property type="entry name" value="Metallo-dependent phosphatases"/>
    <property type="match status" value="1"/>
</dbReference>
<gene>
    <name evidence="3" type="ORF">A374_16213</name>
</gene>
<evidence type="ECO:0000256" key="1">
    <source>
        <dbReference type="SAM" id="Phobius"/>
    </source>
</evidence>
<dbReference type="AlphaFoldDB" id="I8AFD7"/>
<dbReference type="Pfam" id="PF00149">
    <property type="entry name" value="Metallophos"/>
    <property type="match status" value="1"/>
</dbReference>
<comment type="caution">
    <text evidence="3">The sequence shown here is derived from an EMBL/GenBank/DDBJ whole genome shotgun (WGS) entry which is preliminary data.</text>
</comment>
<feature type="domain" description="Calcineurin-like phosphoesterase" evidence="2">
    <location>
        <begin position="52"/>
        <end position="250"/>
    </location>
</feature>
<dbReference type="OrthoDB" id="9780884at2"/>
<dbReference type="PANTHER" id="PTHR31302:SF0">
    <property type="entry name" value="TRANSMEMBRANE PROTEIN WITH METALLOPHOSPHOESTERASE DOMAIN"/>
    <property type="match status" value="1"/>
</dbReference>
<dbReference type="eggNOG" id="COG1408">
    <property type="taxonomic scope" value="Bacteria"/>
</dbReference>
<dbReference type="InterPro" id="IPR029052">
    <property type="entry name" value="Metallo-depent_PP-like"/>
</dbReference>
<dbReference type="PATRIC" id="fig|1196324.3.peg.3317"/>
<sequence>MKKKTRRLVVLYSTFVLAIAFILYTVYDQHRVAVVKERITLPRLPASFQDFHILQVSDLHGTYFGKEQSRLAQAINSLDYDVIVFTGDMGKKESGTSAIFDLMKHIEKKRGMYWVDGHTKPQAMQRVGGLVTGKLTAFGIELERRGVTVLKEPVAIKRGHDAIWFTPQMSEGTFSLYTPKKTAATIQQFGGEQTFDEVHTYYTHLKKAYNQLKNKTDLKILLSHYPQTASRLSGNDHLPYDFIVAGHLHGGQYRIPGYGAPYVQALQEGAFPVQSHVKGLQTFSSTSQYVSAGLGGSGSLPFLNIRLWNTPEINLLTLSKKSD</sequence>
<evidence type="ECO:0000259" key="2">
    <source>
        <dbReference type="Pfam" id="PF00149"/>
    </source>
</evidence>
<reference evidence="3 4" key="1">
    <citation type="journal article" date="2012" name="J. Bacteriol.">
        <title>Genome of Bacillus macauensis ZFHKF-1, a Long-Chain-Forming Bacterium.</title>
        <authorList>
            <person name="Cai L."/>
            <person name="Zhang T."/>
        </authorList>
    </citation>
    <scope>NUCLEOTIDE SEQUENCE [LARGE SCALE GENOMIC DNA]</scope>
    <source>
        <strain evidence="3 4">ZFHKF-1</strain>
    </source>
</reference>
<dbReference type="EMBL" id="AKKV01000036">
    <property type="protein sequence ID" value="EIT84347.1"/>
    <property type="molecule type" value="Genomic_DNA"/>
</dbReference>
<keyword evidence="4" id="KW-1185">Reference proteome</keyword>
<organism evidence="3 4">
    <name type="scientific">Fictibacillus macauensis ZFHKF-1</name>
    <dbReference type="NCBI Taxonomy" id="1196324"/>
    <lineage>
        <taxon>Bacteria</taxon>
        <taxon>Bacillati</taxon>
        <taxon>Bacillota</taxon>
        <taxon>Bacilli</taxon>
        <taxon>Bacillales</taxon>
        <taxon>Fictibacillaceae</taxon>
        <taxon>Fictibacillus</taxon>
    </lineage>
</organism>
<keyword evidence="1" id="KW-0472">Membrane</keyword>
<dbReference type="InterPro" id="IPR004843">
    <property type="entry name" value="Calcineurin-like_PHP"/>
</dbReference>
<protein>
    <recommendedName>
        <fullName evidence="2">Calcineurin-like phosphoesterase domain-containing protein</fullName>
    </recommendedName>
</protein>